<evidence type="ECO:0000313" key="2">
    <source>
        <dbReference type="Proteomes" id="UP001165121"/>
    </source>
</evidence>
<reference evidence="1" key="1">
    <citation type="submission" date="2023-04" db="EMBL/GenBank/DDBJ databases">
        <title>Phytophthora fragariaefolia NBRC 109709.</title>
        <authorList>
            <person name="Ichikawa N."/>
            <person name="Sato H."/>
            <person name="Tonouchi N."/>
        </authorList>
    </citation>
    <scope>NUCLEOTIDE SEQUENCE</scope>
    <source>
        <strain evidence="1">NBRC 109709</strain>
    </source>
</reference>
<name>A0A9W6X2W0_9STRA</name>
<protein>
    <submittedName>
        <fullName evidence="1">Unnamed protein product</fullName>
    </submittedName>
</protein>
<sequence>MCTKRFGDTQPPWGLKLELLGFCFDSGERHRLMEVSPDATSPAGINGILDERSRNLREIRQLHPSNRVICRTLLAISGSNDIPSCGGVSNHTLTEGGVDTKLRALNPARVKYFKVVAKEALVELQSACKQGSRWVLLNMLLEV</sequence>
<organism evidence="1 2">
    <name type="scientific">Phytophthora fragariaefolia</name>
    <dbReference type="NCBI Taxonomy" id="1490495"/>
    <lineage>
        <taxon>Eukaryota</taxon>
        <taxon>Sar</taxon>
        <taxon>Stramenopiles</taxon>
        <taxon>Oomycota</taxon>
        <taxon>Peronosporomycetes</taxon>
        <taxon>Peronosporales</taxon>
        <taxon>Peronosporaceae</taxon>
        <taxon>Phytophthora</taxon>
    </lineage>
</organism>
<accession>A0A9W6X2W0</accession>
<gene>
    <name evidence="1" type="ORF">Pfra01_000556300</name>
</gene>
<dbReference type="Proteomes" id="UP001165121">
    <property type="component" value="Unassembled WGS sequence"/>
</dbReference>
<evidence type="ECO:0000313" key="1">
    <source>
        <dbReference type="EMBL" id="GMF27702.1"/>
    </source>
</evidence>
<dbReference type="EMBL" id="BSXT01000444">
    <property type="protein sequence ID" value="GMF27702.1"/>
    <property type="molecule type" value="Genomic_DNA"/>
</dbReference>
<keyword evidence="2" id="KW-1185">Reference proteome</keyword>
<proteinExistence type="predicted"/>
<dbReference type="AlphaFoldDB" id="A0A9W6X2W0"/>
<dbReference type="OrthoDB" id="129484at2759"/>
<comment type="caution">
    <text evidence="1">The sequence shown here is derived from an EMBL/GenBank/DDBJ whole genome shotgun (WGS) entry which is preliminary data.</text>
</comment>